<dbReference type="Gene3D" id="2.70.100.10">
    <property type="entry name" value="Glycoside hydrolase, family 7, domain"/>
    <property type="match status" value="1"/>
</dbReference>
<keyword evidence="9" id="KW-0624">Polysaccharide degradation</keyword>
<name>A4UWQ4_9EUKA</name>
<evidence type="ECO:0000256" key="7">
    <source>
        <dbReference type="ARBA" id="ARBA00023277"/>
    </source>
</evidence>
<evidence type="ECO:0000313" key="11">
    <source>
        <dbReference type="EMBL" id="BAF57314.1"/>
    </source>
</evidence>
<keyword evidence="7" id="KW-0119">Carbohydrate metabolism</keyword>
<evidence type="ECO:0000256" key="1">
    <source>
        <dbReference type="ARBA" id="ARBA00001641"/>
    </source>
</evidence>
<dbReference type="GO" id="GO:0030245">
    <property type="term" value="P:cellulose catabolic process"/>
    <property type="evidence" value="ECO:0007669"/>
    <property type="project" value="UniProtKB-KW"/>
</dbReference>
<keyword evidence="5 11" id="KW-0378">Hydrolase</keyword>
<dbReference type="PANTHER" id="PTHR33753:SF2">
    <property type="entry name" value="GLYCOSIDE HYDROLASE FAMILY 7 PROTEIN"/>
    <property type="match status" value="1"/>
</dbReference>
<evidence type="ECO:0000256" key="6">
    <source>
        <dbReference type="ARBA" id="ARBA00023001"/>
    </source>
</evidence>
<dbReference type="SUPFAM" id="SSF49899">
    <property type="entry name" value="Concanavalin A-like lectins/glucanases"/>
    <property type="match status" value="1"/>
</dbReference>
<organism evidence="11">
    <name type="scientific">uncultured symbiotic protist of Reticulitermes speratus</name>
    <dbReference type="NCBI Taxonomy" id="403658"/>
    <lineage>
        <taxon>Eukaryota</taxon>
        <taxon>environmental samples</taxon>
    </lineage>
</organism>
<evidence type="ECO:0000256" key="2">
    <source>
        <dbReference type="ARBA" id="ARBA00006044"/>
    </source>
</evidence>
<dbReference type="EC" id="3.2.1.91" evidence="3"/>
<dbReference type="Pfam" id="PF00840">
    <property type="entry name" value="Glyco_hydro_7"/>
    <property type="match status" value="2"/>
</dbReference>
<dbReference type="EMBL" id="AB274555">
    <property type="protein sequence ID" value="BAF57314.1"/>
    <property type="molecule type" value="mRNA"/>
</dbReference>
<dbReference type="InterPro" id="IPR037019">
    <property type="entry name" value="Glyco_hydro_7_sf"/>
</dbReference>
<evidence type="ECO:0000256" key="8">
    <source>
        <dbReference type="ARBA" id="ARBA00023295"/>
    </source>
</evidence>
<feature type="chain" id="PRO_5002674941" description="cellulose 1,4-beta-cellobiosidase (non-reducing end)" evidence="10">
    <location>
        <begin position="17"/>
        <end position="341"/>
    </location>
</feature>
<evidence type="ECO:0000256" key="10">
    <source>
        <dbReference type="SAM" id="SignalP"/>
    </source>
</evidence>
<accession>A4UWQ4</accession>
<dbReference type="AlphaFoldDB" id="A4UWQ4"/>
<reference evidence="11" key="1">
    <citation type="journal article" date="2010" name="PLoS ONE">
        <title>Phylogenetic analysis of cellulolytic enzyme genes from representative lineages of termites and a related cockroach.</title>
        <authorList>
            <person name="Todaka N."/>
            <person name="Inoue T."/>
            <person name="Saita K."/>
            <person name="Ohkuma M."/>
            <person name="Nalepa C.A."/>
            <person name="Lenz M."/>
            <person name="Kudo T."/>
            <person name="Moriya S."/>
        </authorList>
    </citation>
    <scope>NUCLEOTIDE SEQUENCE</scope>
</reference>
<evidence type="ECO:0000256" key="4">
    <source>
        <dbReference type="ARBA" id="ARBA00022729"/>
    </source>
</evidence>
<keyword evidence="6" id="KW-0136">Cellulose degradation</keyword>
<dbReference type="InterPro" id="IPR001722">
    <property type="entry name" value="Glyco_hydro_7"/>
</dbReference>
<evidence type="ECO:0000256" key="3">
    <source>
        <dbReference type="ARBA" id="ARBA00012561"/>
    </source>
</evidence>
<feature type="signal peptide" evidence="10">
    <location>
        <begin position="1"/>
        <end position="16"/>
    </location>
</feature>
<dbReference type="InterPro" id="IPR013320">
    <property type="entry name" value="ConA-like_dom_sf"/>
</dbReference>
<evidence type="ECO:0000256" key="5">
    <source>
        <dbReference type="ARBA" id="ARBA00022801"/>
    </source>
</evidence>
<protein>
    <recommendedName>
        <fullName evidence="3">cellulose 1,4-beta-cellobiosidase (non-reducing end)</fullName>
        <ecNumber evidence="3">3.2.1.91</ecNumber>
    </recommendedName>
</protein>
<dbReference type="CAZy" id="GH7">
    <property type="family name" value="Glycoside Hydrolase Family 7"/>
</dbReference>
<dbReference type="PRINTS" id="PR00734">
    <property type="entry name" value="GLHYDRLASE7"/>
</dbReference>
<dbReference type="GO" id="GO:0016162">
    <property type="term" value="F:cellulose 1,4-beta-cellobiosidase activity"/>
    <property type="evidence" value="ECO:0007669"/>
    <property type="project" value="UniProtKB-EC"/>
</dbReference>
<keyword evidence="8" id="KW-0326">Glycosidase</keyword>
<comment type="similarity">
    <text evidence="2">Belongs to the glycosyl hydrolase 7 (cellulase C) family.</text>
</comment>
<sequence length="341" mass="36936">MAFACVLFIAFLSAETRPKLEWTKNGQKVTSSLTTDNIWRADKRTADFNYTEYGVTTSGNEIRQKLLNNHPSGNPTSGSRVYLLNENDLQYEMFNLNGNEFTFDVDTSQIPCGLAGTLFTVEMARNGTGGGGTTGAEYGCGYCDAQFLGATDEDGHQGVGCAEFDFWEANRYSTLVTAHACSTTGQLGGSNGKGSCDSNGCGYNTYWDNKNFYGPGSSYTIDTTKKFTVTTQFVTSGGSLTEIRRKYIQNGKSFDSPGALDAKRCNNNDYPLSKMGQSFEKGHVIVFALWDSDSGLAWLDSGSAGPCTDSESASYVESHYSDATIIFSNIRFGPIDSTTSS</sequence>
<keyword evidence="4 10" id="KW-0732">Signal</keyword>
<proteinExistence type="evidence at transcript level"/>
<dbReference type="PANTHER" id="PTHR33753">
    <property type="entry name" value="1,4-BETA-D-GLUCAN CELLOBIOHYDROLASE B"/>
    <property type="match status" value="1"/>
</dbReference>
<evidence type="ECO:0000256" key="9">
    <source>
        <dbReference type="ARBA" id="ARBA00023326"/>
    </source>
</evidence>
<comment type="catalytic activity">
    <reaction evidence="1">
        <text>Hydrolysis of (1-&gt;4)-beta-D-glucosidic linkages in cellulose and cellotetraose, releasing cellobiose from the non-reducing ends of the chains.</text>
        <dbReference type="EC" id="3.2.1.91"/>
    </reaction>
</comment>
<feature type="non-terminal residue" evidence="11">
    <location>
        <position position="341"/>
    </location>
</feature>